<reference evidence="1" key="1">
    <citation type="journal article" date="2023" name="GigaByte">
        <title>Genome assembly of the bearded iris, Iris pallida Lam.</title>
        <authorList>
            <person name="Bruccoleri R.E."/>
            <person name="Oakeley E.J."/>
            <person name="Faust A.M.E."/>
            <person name="Altorfer M."/>
            <person name="Dessus-Babus S."/>
            <person name="Burckhardt D."/>
            <person name="Oertli M."/>
            <person name="Naumann U."/>
            <person name="Petersen F."/>
            <person name="Wong J."/>
        </authorList>
    </citation>
    <scope>NUCLEOTIDE SEQUENCE</scope>
    <source>
        <strain evidence="1">GSM-AAB239-AS_SAM_17_03QT</strain>
    </source>
</reference>
<name>A0AAX6EKU0_IRIPA</name>
<keyword evidence="2" id="KW-1185">Reference proteome</keyword>
<dbReference type="EMBL" id="JANAVB010035817">
    <property type="protein sequence ID" value="KAJ6804742.1"/>
    <property type="molecule type" value="Genomic_DNA"/>
</dbReference>
<evidence type="ECO:0000313" key="2">
    <source>
        <dbReference type="Proteomes" id="UP001140949"/>
    </source>
</evidence>
<reference evidence="1" key="2">
    <citation type="submission" date="2023-04" db="EMBL/GenBank/DDBJ databases">
        <authorList>
            <person name="Bruccoleri R.E."/>
            <person name="Oakeley E.J."/>
            <person name="Faust A.-M."/>
            <person name="Dessus-Babus S."/>
            <person name="Altorfer M."/>
            <person name="Burckhardt D."/>
            <person name="Oertli M."/>
            <person name="Naumann U."/>
            <person name="Petersen F."/>
            <person name="Wong J."/>
        </authorList>
    </citation>
    <scope>NUCLEOTIDE SEQUENCE</scope>
    <source>
        <strain evidence="1">GSM-AAB239-AS_SAM_17_03QT</strain>
        <tissue evidence="1">Leaf</tissue>
    </source>
</reference>
<evidence type="ECO:0000313" key="1">
    <source>
        <dbReference type="EMBL" id="KAJ6804742.1"/>
    </source>
</evidence>
<dbReference type="Proteomes" id="UP001140949">
    <property type="component" value="Unassembled WGS sequence"/>
</dbReference>
<protein>
    <submittedName>
        <fullName evidence="1">Protein MOR1-like</fullName>
    </submittedName>
</protein>
<proteinExistence type="predicted"/>
<comment type="caution">
    <text evidence="1">The sequence shown here is derived from an EMBL/GenBank/DDBJ whole genome shotgun (WGS) entry which is preliminary data.</text>
</comment>
<dbReference type="AlphaFoldDB" id="A0AAX6EKU0"/>
<gene>
    <name evidence="1" type="ORF">M6B38_184535</name>
</gene>
<organism evidence="1 2">
    <name type="scientific">Iris pallida</name>
    <name type="common">Sweet iris</name>
    <dbReference type="NCBI Taxonomy" id="29817"/>
    <lineage>
        <taxon>Eukaryota</taxon>
        <taxon>Viridiplantae</taxon>
        <taxon>Streptophyta</taxon>
        <taxon>Embryophyta</taxon>
        <taxon>Tracheophyta</taxon>
        <taxon>Spermatophyta</taxon>
        <taxon>Magnoliopsida</taxon>
        <taxon>Liliopsida</taxon>
        <taxon>Asparagales</taxon>
        <taxon>Iridaceae</taxon>
        <taxon>Iridoideae</taxon>
        <taxon>Irideae</taxon>
        <taxon>Iris</taxon>
    </lineage>
</organism>
<sequence length="53" mass="6529">MLMLGGMPRRCVMLSLRNVSPAGLRQSRKHRQRLCFGWNWRRPMSFWKPWRKQ</sequence>
<accession>A0AAX6EKU0</accession>